<reference evidence="1" key="1">
    <citation type="journal article" date="2022" name="bioRxiv">
        <title>Sequencing and chromosome-scale assembly of the giantPleurodeles waltlgenome.</title>
        <authorList>
            <person name="Brown T."/>
            <person name="Elewa A."/>
            <person name="Iarovenko S."/>
            <person name="Subramanian E."/>
            <person name="Araus A.J."/>
            <person name="Petzold A."/>
            <person name="Susuki M."/>
            <person name="Suzuki K.-i.T."/>
            <person name="Hayashi T."/>
            <person name="Toyoda A."/>
            <person name="Oliveira C."/>
            <person name="Osipova E."/>
            <person name="Leigh N.D."/>
            <person name="Simon A."/>
            <person name="Yun M.H."/>
        </authorList>
    </citation>
    <scope>NUCLEOTIDE SEQUENCE</scope>
    <source>
        <strain evidence="1">20211129_DDA</strain>
        <tissue evidence="1">Liver</tissue>
    </source>
</reference>
<evidence type="ECO:0000313" key="2">
    <source>
        <dbReference type="Proteomes" id="UP001066276"/>
    </source>
</evidence>
<dbReference type="EMBL" id="JANPWB010000011">
    <property type="protein sequence ID" value="KAJ1130250.1"/>
    <property type="molecule type" value="Genomic_DNA"/>
</dbReference>
<organism evidence="1 2">
    <name type="scientific">Pleurodeles waltl</name>
    <name type="common">Iberian ribbed newt</name>
    <dbReference type="NCBI Taxonomy" id="8319"/>
    <lineage>
        <taxon>Eukaryota</taxon>
        <taxon>Metazoa</taxon>
        <taxon>Chordata</taxon>
        <taxon>Craniata</taxon>
        <taxon>Vertebrata</taxon>
        <taxon>Euteleostomi</taxon>
        <taxon>Amphibia</taxon>
        <taxon>Batrachia</taxon>
        <taxon>Caudata</taxon>
        <taxon>Salamandroidea</taxon>
        <taxon>Salamandridae</taxon>
        <taxon>Pleurodelinae</taxon>
        <taxon>Pleurodeles</taxon>
    </lineage>
</organism>
<evidence type="ECO:0000313" key="1">
    <source>
        <dbReference type="EMBL" id="KAJ1130250.1"/>
    </source>
</evidence>
<gene>
    <name evidence="1" type="ORF">NDU88_008605</name>
</gene>
<dbReference type="AlphaFoldDB" id="A0AAV7PX47"/>
<comment type="caution">
    <text evidence="1">The sequence shown here is derived from an EMBL/GenBank/DDBJ whole genome shotgun (WGS) entry which is preliminary data.</text>
</comment>
<accession>A0AAV7PX47</accession>
<name>A0AAV7PX47_PLEWA</name>
<sequence length="82" mass="8663">MEGPQGSQVCDTYGCTLLKNRLRSRIARVLITSMVVHMAEPSSPGAGLRTAHRCMPGRRPEKGGFCLGQAAALGPRLAVGTL</sequence>
<dbReference type="Proteomes" id="UP001066276">
    <property type="component" value="Chromosome 7"/>
</dbReference>
<proteinExistence type="predicted"/>
<keyword evidence="2" id="KW-1185">Reference proteome</keyword>
<protein>
    <submittedName>
        <fullName evidence="1">Uncharacterized protein</fullName>
    </submittedName>
</protein>